<dbReference type="GO" id="GO:0030246">
    <property type="term" value="F:carbohydrate binding"/>
    <property type="evidence" value="ECO:0007669"/>
    <property type="project" value="InterPro"/>
</dbReference>
<evidence type="ECO:0000256" key="5">
    <source>
        <dbReference type="ARBA" id="ARBA00023295"/>
    </source>
</evidence>
<dbReference type="Pfam" id="PF02929">
    <property type="entry name" value="Bgal_small_N"/>
    <property type="match status" value="1"/>
</dbReference>
<dbReference type="SUPFAM" id="SSF74650">
    <property type="entry name" value="Galactose mutarotase-like"/>
    <property type="match status" value="1"/>
</dbReference>
<dbReference type="EC" id="3.2.1.23" evidence="3 7"/>
<dbReference type="OrthoDB" id="9762066at2"/>
<dbReference type="Gene3D" id="2.70.98.10">
    <property type="match status" value="1"/>
</dbReference>
<dbReference type="RefSeq" id="WP_023391209.1">
    <property type="nucleotide sequence ID" value="NZ_KI535340.1"/>
</dbReference>
<dbReference type="Proteomes" id="UP000019050">
    <property type="component" value="Unassembled WGS sequence"/>
</dbReference>
<dbReference type="GO" id="GO:0005990">
    <property type="term" value="P:lactose catabolic process"/>
    <property type="evidence" value="ECO:0007669"/>
    <property type="project" value="TreeGrafter"/>
</dbReference>
<evidence type="ECO:0000313" key="9">
    <source>
        <dbReference type="EMBL" id="ESK66215.1"/>
    </source>
</evidence>
<dbReference type="EMBL" id="ACIN03000003">
    <property type="protein sequence ID" value="ESK66215.1"/>
    <property type="molecule type" value="Genomic_DNA"/>
</dbReference>
<evidence type="ECO:0000256" key="6">
    <source>
        <dbReference type="ARBA" id="ARBA00032230"/>
    </source>
</evidence>
<evidence type="ECO:0000256" key="1">
    <source>
        <dbReference type="ARBA" id="ARBA00001412"/>
    </source>
</evidence>
<dbReference type="PROSITE" id="PS00719">
    <property type="entry name" value="GLYCOSYL_HYDROL_F2_1"/>
    <property type="match status" value="1"/>
</dbReference>
<dbReference type="eggNOG" id="COG3250">
    <property type="taxonomic scope" value="Bacteria"/>
</dbReference>
<name>W1Q4N2_ABIDE</name>
<dbReference type="InterPro" id="IPR006104">
    <property type="entry name" value="Glyco_hydro_2_N"/>
</dbReference>
<dbReference type="PANTHER" id="PTHR46323:SF2">
    <property type="entry name" value="BETA-GALACTOSIDASE"/>
    <property type="match status" value="1"/>
</dbReference>
<comment type="catalytic activity">
    <reaction evidence="1 7">
        <text>Hydrolysis of terminal non-reducing beta-D-galactose residues in beta-D-galactosides.</text>
        <dbReference type="EC" id="3.2.1.23"/>
    </reaction>
</comment>
<gene>
    <name evidence="9" type="ORF">GCWU000182_000558</name>
</gene>
<dbReference type="InterPro" id="IPR011013">
    <property type="entry name" value="Gal_mutarotase_sf_dom"/>
</dbReference>
<evidence type="ECO:0000256" key="3">
    <source>
        <dbReference type="ARBA" id="ARBA00012756"/>
    </source>
</evidence>
<dbReference type="GO" id="GO:0004565">
    <property type="term" value="F:beta-galactosidase activity"/>
    <property type="evidence" value="ECO:0007669"/>
    <property type="project" value="UniProtKB-EC"/>
</dbReference>
<dbReference type="Pfam" id="PF02837">
    <property type="entry name" value="Glyco_hydro_2_N"/>
    <property type="match status" value="1"/>
</dbReference>
<dbReference type="InterPro" id="IPR006101">
    <property type="entry name" value="Glyco_hydro_2"/>
</dbReference>
<dbReference type="AlphaFoldDB" id="W1Q4N2"/>
<dbReference type="Gene3D" id="2.60.40.10">
    <property type="entry name" value="Immunoglobulins"/>
    <property type="match status" value="1"/>
</dbReference>
<dbReference type="InterPro" id="IPR050347">
    <property type="entry name" value="Bact_Beta-galactosidase"/>
</dbReference>
<dbReference type="InterPro" id="IPR004199">
    <property type="entry name" value="B-gal_small/dom_5"/>
</dbReference>
<organism evidence="9 10">
    <name type="scientific">Abiotrophia defectiva ATCC 49176</name>
    <dbReference type="NCBI Taxonomy" id="592010"/>
    <lineage>
        <taxon>Bacteria</taxon>
        <taxon>Bacillati</taxon>
        <taxon>Bacillota</taxon>
        <taxon>Bacilli</taxon>
        <taxon>Lactobacillales</taxon>
        <taxon>Aerococcaceae</taxon>
        <taxon>Abiotrophia</taxon>
    </lineage>
</organism>
<comment type="similarity">
    <text evidence="2 7">Belongs to the glycosyl hydrolase 2 family.</text>
</comment>
<evidence type="ECO:0000256" key="7">
    <source>
        <dbReference type="RuleBase" id="RU361154"/>
    </source>
</evidence>
<dbReference type="PANTHER" id="PTHR46323">
    <property type="entry name" value="BETA-GALACTOSIDASE"/>
    <property type="match status" value="1"/>
</dbReference>
<dbReference type="PRINTS" id="PR00132">
    <property type="entry name" value="GLHYDRLASE2"/>
</dbReference>
<comment type="caution">
    <text evidence="9">The sequence shown here is derived from an EMBL/GenBank/DDBJ whole genome shotgun (WGS) entry which is preliminary data.</text>
</comment>
<keyword evidence="5 7" id="KW-0326">Glycosidase</keyword>
<dbReference type="InterPro" id="IPR017853">
    <property type="entry name" value="GH"/>
</dbReference>
<dbReference type="SUPFAM" id="SSF49303">
    <property type="entry name" value="beta-Galactosidase/glucuronidase domain"/>
    <property type="match status" value="1"/>
</dbReference>
<dbReference type="InterPro" id="IPR036156">
    <property type="entry name" value="Beta-gal/glucu_dom_sf"/>
</dbReference>
<dbReference type="SUPFAM" id="SSF49785">
    <property type="entry name" value="Galactose-binding domain-like"/>
    <property type="match status" value="1"/>
</dbReference>
<dbReference type="GeneID" id="84816654"/>
<dbReference type="STRING" id="592010.GCWU000182_000558"/>
<proteinExistence type="inferred from homology"/>
<feature type="domain" description="Beta galactosidase small chain/" evidence="8">
    <location>
        <begin position="735"/>
        <end position="1006"/>
    </location>
</feature>
<dbReference type="SMART" id="SM01038">
    <property type="entry name" value="Bgal_small_N"/>
    <property type="match status" value="1"/>
</dbReference>
<keyword evidence="4 7" id="KW-0378">Hydrolase</keyword>
<dbReference type="InterPro" id="IPR006102">
    <property type="entry name" value="Ig-like_GH2"/>
</dbReference>
<dbReference type="SUPFAM" id="SSF51445">
    <property type="entry name" value="(Trans)glycosidases"/>
    <property type="match status" value="1"/>
</dbReference>
<dbReference type="InterPro" id="IPR023230">
    <property type="entry name" value="Glyco_hydro_2_CS"/>
</dbReference>
<reference evidence="9" key="1">
    <citation type="submission" date="2013-06" db="EMBL/GenBank/DDBJ databases">
        <authorList>
            <person name="Weinstock G."/>
            <person name="Sodergren E."/>
            <person name="Clifton S."/>
            <person name="Fulton L."/>
            <person name="Fulton B."/>
            <person name="Courtney L."/>
            <person name="Fronick C."/>
            <person name="Harrison M."/>
            <person name="Strong C."/>
            <person name="Farmer C."/>
            <person name="Delahaunty K."/>
            <person name="Markovic C."/>
            <person name="Hall O."/>
            <person name="Minx P."/>
            <person name="Tomlinson C."/>
            <person name="Mitreva M."/>
            <person name="Nelson J."/>
            <person name="Hou S."/>
            <person name="Wollam A."/>
            <person name="Pepin K.H."/>
            <person name="Johnson M."/>
            <person name="Bhonagiri V."/>
            <person name="Nash W.E."/>
            <person name="Warren W."/>
            <person name="Chinwalla A."/>
            <person name="Mardis E.R."/>
            <person name="Wilson R.K."/>
        </authorList>
    </citation>
    <scope>NUCLEOTIDE SEQUENCE [LARGE SCALE GENOMIC DNA]</scope>
    <source>
        <strain evidence="9">ATCC 49176</strain>
    </source>
</reference>
<evidence type="ECO:0000313" key="10">
    <source>
        <dbReference type="Proteomes" id="UP000019050"/>
    </source>
</evidence>
<evidence type="ECO:0000256" key="4">
    <source>
        <dbReference type="ARBA" id="ARBA00022801"/>
    </source>
</evidence>
<evidence type="ECO:0000259" key="8">
    <source>
        <dbReference type="SMART" id="SM01038"/>
    </source>
</evidence>
<dbReference type="GO" id="GO:0009341">
    <property type="term" value="C:beta-galactosidase complex"/>
    <property type="evidence" value="ECO:0007669"/>
    <property type="project" value="InterPro"/>
</dbReference>
<accession>W1Q4N2</accession>
<evidence type="ECO:0000256" key="2">
    <source>
        <dbReference type="ARBA" id="ARBA00007401"/>
    </source>
</evidence>
<dbReference type="Pfam" id="PF02836">
    <property type="entry name" value="Glyco_hydro_2_C"/>
    <property type="match status" value="1"/>
</dbReference>
<protein>
    <recommendedName>
        <fullName evidence="3 7">Beta-galactosidase</fullName>
        <ecNumber evidence="3 7">3.2.1.23</ecNumber>
    </recommendedName>
    <alternativeName>
        <fullName evidence="6 7">Lactase</fullName>
    </alternativeName>
</protein>
<dbReference type="InterPro" id="IPR008979">
    <property type="entry name" value="Galactose-bd-like_sf"/>
</dbReference>
<dbReference type="Gene3D" id="2.60.120.260">
    <property type="entry name" value="Galactose-binding domain-like"/>
    <property type="match status" value="1"/>
</dbReference>
<sequence>MLISNFFEDLSLQSVGQMPQAAYFIPYGNLQEAKQAKRRQESSRFVDLNGDWDFHYFDNVRLIESPYWLTTHQEDIDWTTMPVPSCWQYQGYDHFQYTNTEYPIPFNPPYVPYANPAGLYKRSFEIRDLADLPGTELVLEGVDSAAYVWVNDHFVGYGQISHSLQVYDLTPYIKEGQNQLAVLVLKWCDGTYLEDQDKFRMSGIFRDVYLRRRSAQGLVDFHLRPQVAPDGQSAQLEWSWSLNQPGGSWSYRLEDAEGQLVLEETNLPLNSSQQTLTLSLEEPHLWSAEKPYLYTLYWSVASETYKQAIGLRELAVDKDGLYCNHQAIRLIGVNHHDSWPDTGATVTLERQVQDLMLIKHHNFNAIRTAHYPKSPEFYELCDRLGFYVVSEADIECHGVVDLYGRGYSRNFNQIAEDPEWQEALVNRMAANVLPLRNFSSIIMWSAGNESGFGINFEVLLAQAKSWDPTRILHYEGYYFRDPAKTHNKQHVEVYSRMYPSIEEIETLYFSEGGQYAPLDRPLMLCEYAHAMGNGPGGLEDYYDCMQRHPQLIGLFVWEWCDHAIAVPLAGQAEPAYRYGGDFGDYPHFGNFCMDGLVYPDRTLHTGLLEHKQVFRPVRLVNFEQEARRACFRNDYAFLNLADALYLRVEAYNQEGLLLTSQDCATWQAEPGQTTWVDLTCCGDLASAASIRFVYLGLENEEEYGFDQVSLAAYQVPSLSQASQVVSAQENLTSYQLTWGDLVLTFDKGSLAPSQISYAGQELLKQAAFWQIWRAPTDNDRHVRKEWEAANYHYSQLWIQDSRLEVQADSVSLHFSGAMTALARQNPLSLTGSWKLAKDGQLSLEVQANLDSQMPFLPRFGLCLPLVDAQTVHYLGQGPFENYADKQAASYRAQFSLDAGDFYEPYIKPQENGNRSQVSWLEVVQAPVLWQVQDQTPESSGLNFSLSPYSAHTLSQTSHRDQLPEPSGYYLNLDLAQSGLGTNSCGPALPDAYRITGPNLSCRWTMAWRPLDN</sequence>
<dbReference type="Gene3D" id="3.20.20.80">
    <property type="entry name" value="Glycosidases"/>
    <property type="match status" value="1"/>
</dbReference>
<dbReference type="InterPro" id="IPR014718">
    <property type="entry name" value="GH-type_carb-bd"/>
</dbReference>
<dbReference type="Pfam" id="PF00703">
    <property type="entry name" value="Glyco_hydro_2"/>
    <property type="match status" value="1"/>
</dbReference>
<keyword evidence="10" id="KW-1185">Reference proteome</keyword>
<dbReference type="InterPro" id="IPR006103">
    <property type="entry name" value="Glyco_hydro_2_cat"/>
</dbReference>
<dbReference type="HOGENOM" id="CLU_002346_0_2_9"/>
<dbReference type="InterPro" id="IPR013783">
    <property type="entry name" value="Ig-like_fold"/>
</dbReference>